<sequence>MLANGPRLDSTDSPWPREVWKALLLGQVLSGLLCGTGVTSQILQSQHNLQIPTAQSFVNYVLLCAVFTTWLACRGGDAGLIPVLRARGGRYFLLALVDVEANFLLVKAYQYTTLTSVQLLDCFTIPVVLALSWLVLKVRYHPVHVMGVSVALLGVGCLVWADAHEASHSAGQVSPSANRLLGDMLCLGGAALYGISNVAQEASVKLCGTVEFLGAVGLFGSVINGIQLALLEKEKVGEIRWDDWQEVSMLLGFSGCLFLLYLLMPVVIRLSSATAANLSILSADFYALAIGVFVFHYKFHWLYMVSFCLVIAGVALYSAKPTPLGLGHREGDSEEALAYTPSGGVTGGVCPVTQYGSSGTEHGSAPLISVSHAVSVHHAFGTAHQHEPSPKTNGAVS</sequence>
<comment type="caution">
    <text evidence="9">The sequence shown here is derived from an EMBL/GenBank/DDBJ whole genome shotgun (WGS) entry which is preliminary data.</text>
</comment>
<evidence type="ECO:0000256" key="5">
    <source>
        <dbReference type="ARBA" id="ARBA00022989"/>
    </source>
</evidence>
<evidence type="ECO:0000256" key="6">
    <source>
        <dbReference type="ARBA" id="ARBA00023136"/>
    </source>
</evidence>
<dbReference type="InterPro" id="IPR009262">
    <property type="entry name" value="SLC35_F1/F2/F6"/>
</dbReference>
<gene>
    <name evidence="9" type="ORF">HPB52_006457</name>
</gene>
<reference evidence="9" key="2">
    <citation type="submission" date="2021-09" db="EMBL/GenBank/DDBJ databases">
        <authorList>
            <person name="Jia N."/>
            <person name="Wang J."/>
            <person name="Shi W."/>
            <person name="Du L."/>
            <person name="Sun Y."/>
            <person name="Zhan W."/>
            <person name="Jiang J."/>
            <person name="Wang Q."/>
            <person name="Zhang B."/>
            <person name="Ji P."/>
            <person name="Sakyi L.B."/>
            <person name="Cui X."/>
            <person name="Yuan T."/>
            <person name="Jiang B."/>
            <person name="Yang W."/>
            <person name="Lam T.T.-Y."/>
            <person name="Chang Q."/>
            <person name="Ding S."/>
            <person name="Wang X."/>
            <person name="Zhu J."/>
            <person name="Ruan X."/>
            <person name="Zhao L."/>
            <person name="Wei J."/>
            <person name="Que T."/>
            <person name="Du C."/>
            <person name="Cheng J."/>
            <person name="Dai P."/>
            <person name="Han X."/>
            <person name="Huang E."/>
            <person name="Gao Y."/>
            <person name="Liu J."/>
            <person name="Shao H."/>
            <person name="Ye R."/>
            <person name="Li L."/>
            <person name="Wei W."/>
            <person name="Wang X."/>
            <person name="Wang C."/>
            <person name="Huo Q."/>
            <person name="Li W."/>
            <person name="Guo W."/>
            <person name="Chen H."/>
            <person name="Chen S."/>
            <person name="Zhou L."/>
            <person name="Zhou L."/>
            <person name="Ni X."/>
            <person name="Tian J."/>
            <person name="Zhou Y."/>
            <person name="Sheng Y."/>
            <person name="Liu T."/>
            <person name="Pan Y."/>
            <person name="Xia L."/>
            <person name="Li J."/>
            <person name="Zhao F."/>
            <person name="Cao W."/>
        </authorList>
    </citation>
    <scope>NUCLEOTIDE SEQUENCE</scope>
    <source>
        <strain evidence="9">Rsan-2018</strain>
        <tissue evidence="9">Larvae</tissue>
    </source>
</reference>
<keyword evidence="10" id="KW-1185">Reference proteome</keyword>
<keyword evidence="3" id="KW-0813">Transport</keyword>
<dbReference type="InterPro" id="IPR052221">
    <property type="entry name" value="SLC35F_Transporter"/>
</dbReference>
<dbReference type="GO" id="GO:0022857">
    <property type="term" value="F:transmembrane transporter activity"/>
    <property type="evidence" value="ECO:0007669"/>
    <property type="project" value="InterPro"/>
</dbReference>
<keyword evidence="4 8" id="KW-0812">Transmembrane</keyword>
<feature type="transmembrane region" description="Helical" evidence="8">
    <location>
        <begin position="301"/>
        <end position="319"/>
    </location>
</feature>
<dbReference type="AlphaFoldDB" id="A0A9D4PNX8"/>
<comment type="function">
    <text evidence="7">Putative solute transporter.</text>
</comment>
<proteinExistence type="inferred from homology"/>
<dbReference type="Pfam" id="PF06027">
    <property type="entry name" value="SLC35F"/>
    <property type="match status" value="1"/>
</dbReference>
<keyword evidence="6 8" id="KW-0472">Membrane</keyword>
<accession>A0A9D4PNX8</accession>
<dbReference type="PANTHER" id="PTHR14233:SF4">
    <property type="entry name" value="SOLUTE CARRIER FAMILY 35 MEMBER F2"/>
    <property type="match status" value="1"/>
</dbReference>
<feature type="transmembrane region" description="Helical" evidence="8">
    <location>
        <begin position="117"/>
        <end position="136"/>
    </location>
</feature>
<feature type="transmembrane region" description="Helical" evidence="8">
    <location>
        <begin position="275"/>
        <end position="295"/>
    </location>
</feature>
<feature type="transmembrane region" description="Helical" evidence="8">
    <location>
        <begin position="212"/>
        <end position="230"/>
    </location>
</feature>
<evidence type="ECO:0000256" key="4">
    <source>
        <dbReference type="ARBA" id="ARBA00022692"/>
    </source>
</evidence>
<evidence type="ECO:0008006" key="11">
    <source>
        <dbReference type="Google" id="ProtNLM"/>
    </source>
</evidence>
<dbReference type="Proteomes" id="UP000821837">
    <property type="component" value="Chromosome 6"/>
</dbReference>
<comment type="subcellular location">
    <subcellularLocation>
        <location evidence="1">Membrane</location>
        <topology evidence="1">Multi-pass membrane protein</topology>
    </subcellularLocation>
</comment>
<evidence type="ECO:0000256" key="1">
    <source>
        <dbReference type="ARBA" id="ARBA00004141"/>
    </source>
</evidence>
<reference evidence="9" key="1">
    <citation type="journal article" date="2020" name="Cell">
        <title>Large-Scale Comparative Analyses of Tick Genomes Elucidate Their Genetic Diversity and Vector Capacities.</title>
        <authorList>
            <consortium name="Tick Genome and Microbiome Consortium (TIGMIC)"/>
            <person name="Jia N."/>
            <person name="Wang J."/>
            <person name="Shi W."/>
            <person name="Du L."/>
            <person name="Sun Y."/>
            <person name="Zhan W."/>
            <person name="Jiang J.F."/>
            <person name="Wang Q."/>
            <person name="Zhang B."/>
            <person name="Ji P."/>
            <person name="Bell-Sakyi L."/>
            <person name="Cui X.M."/>
            <person name="Yuan T.T."/>
            <person name="Jiang B.G."/>
            <person name="Yang W.F."/>
            <person name="Lam T.T."/>
            <person name="Chang Q.C."/>
            <person name="Ding S.J."/>
            <person name="Wang X.J."/>
            <person name="Zhu J.G."/>
            <person name="Ruan X.D."/>
            <person name="Zhao L."/>
            <person name="Wei J.T."/>
            <person name="Ye R.Z."/>
            <person name="Que T.C."/>
            <person name="Du C.H."/>
            <person name="Zhou Y.H."/>
            <person name="Cheng J.X."/>
            <person name="Dai P.F."/>
            <person name="Guo W.B."/>
            <person name="Han X.H."/>
            <person name="Huang E.J."/>
            <person name="Li L.F."/>
            <person name="Wei W."/>
            <person name="Gao Y.C."/>
            <person name="Liu J.Z."/>
            <person name="Shao H.Z."/>
            <person name="Wang X."/>
            <person name="Wang C.C."/>
            <person name="Yang T.C."/>
            <person name="Huo Q.B."/>
            <person name="Li W."/>
            <person name="Chen H.Y."/>
            <person name="Chen S.E."/>
            <person name="Zhou L.G."/>
            <person name="Ni X.B."/>
            <person name="Tian J.H."/>
            <person name="Sheng Y."/>
            <person name="Liu T."/>
            <person name="Pan Y.S."/>
            <person name="Xia L.Y."/>
            <person name="Li J."/>
            <person name="Zhao F."/>
            <person name="Cao W.C."/>
        </authorList>
    </citation>
    <scope>NUCLEOTIDE SEQUENCE</scope>
    <source>
        <strain evidence="9">Rsan-2018</strain>
    </source>
</reference>
<feature type="transmembrane region" description="Helical" evidence="8">
    <location>
        <begin position="143"/>
        <end position="161"/>
    </location>
</feature>
<feature type="transmembrane region" description="Helical" evidence="8">
    <location>
        <begin position="181"/>
        <end position="200"/>
    </location>
</feature>
<keyword evidence="5 8" id="KW-1133">Transmembrane helix</keyword>
<evidence type="ECO:0000256" key="2">
    <source>
        <dbReference type="ARBA" id="ARBA00007863"/>
    </source>
</evidence>
<evidence type="ECO:0000313" key="10">
    <source>
        <dbReference type="Proteomes" id="UP000821837"/>
    </source>
</evidence>
<evidence type="ECO:0000256" key="3">
    <source>
        <dbReference type="ARBA" id="ARBA00022448"/>
    </source>
</evidence>
<feature type="transmembrane region" description="Helical" evidence="8">
    <location>
        <begin position="250"/>
        <end position="268"/>
    </location>
</feature>
<dbReference type="SUPFAM" id="SSF103481">
    <property type="entry name" value="Multidrug resistance efflux transporter EmrE"/>
    <property type="match status" value="2"/>
</dbReference>
<dbReference type="InterPro" id="IPR037185">
    <property type="entry name" value="EmrE-like"/>
</dbReference>
<feature type="transmembrane region" description="Helical" evidence="8">
    <location>
        <begin position="49"/>
        <end position="71"/>
    </location>
</feature>
<name>A0A9D4PNX8_RHISA</name>
<evidence type="ECO:0000256" key="7">
    <source>
        <dbReference type="ARBA" id="ARBA00037727"/>
    </source>
</evidence>
<evidence type="ECO:0000256" key="8">
    <source>
        <dbReference type="SAM" id="Phobius"/>
    </source>
</evidence>
<dbReference type="VEuPathDB" id="VectorBase:RSAN_057590"/>
<dbReference type="EMBL" id="JABSTV010001252">
    <property type="protein sequence ID" value="KAH7946977.1"/>
    <property type="molecule type" value="Genomic_DNA"/>
</dbReference>
<dbReference type="PANTHER" id="PTHR14233">
    <property type="entry name" value="DUF914-RELATED"/>
    <property type="match status" value="1"/>
</dbReference>
<evidence type="ECO:0000313" key="9">
    <source>
        <dbReference type="EMBL" id="KAH7946977.1"/>
    </source>
</evidence>
<dbReference type="GO" id="GO:0016020">
    <property type="term" value="C:membrane"/>
    <property type="evidence" value="ECO:0007669"/>
    <property type="project" value="UniProtKB-SubCell"/>
</dbReference>
<organism evidence="9 10">
    <name type="scientific">Rhipicephalus sanguineus</name>
    <name type="common">Brown dog tick</name>
    <name type="synonym">Ixodes sanguineus</name>
    <dbReference type="NCBI Taxonomy" id="34632"/>
    <lineage>
        <taxon>Eukaryota</taxon>
        <taxon>Metazoa</taxon>
        <taxon>Ecdysozoa</taxon>
        <taxon>Arthropoda</taxon>
        <taxon>Chelicerata</taxon>
        <taxon>Arachnida</taxon>
        <taxon>Acari</taxon>
        <taxon>Parasitiformes</taxon>
        <taxon>Ixodida</taxon>
        <taxon>Ixodoidea</taxon>
        <taxon>Ixodidae</taxon>
        <taxon>Rhipicephalinae</taxon>
        <taxon>Rhipicephalus</taxon>
        <taxon>Rhipicephalus</taxon>
    </lineage>
</organism>
<protein>
    <recommendedName>
        <fullName evidence="11">Solute carrier family 35 member F1</fullName>
    </recommendedName>
</protein>
<comment type="similarity">
    <text evidence="2">Belongs to the SLC35F solute transporter family.</text>
</comment>